<dbReference type="Pfam" id="PF13378">
    <property type="entry name" value="MR_MLE_C"/>
    <property type="match status" value="1"/>
</dbReference>
<evidence type="ECO:0000259" key="7">
    <source>
        <dbReference type="SMART" id="SM00922"/>
    </source>
</evidence>
<dbReference type="InterPro" id="IPR046945">
    <property type="entry name" value="RHMD-like"/>
</dbReference>
<dbReference type="InterPro" id="IPR034610">
    <property type="entry name" value="L-fuconate_dehydratase"/>
</dbReference>
<evidence type="ECO:0000313" key="11">
    <source>
        <dbReference type="Proteomes" id="UP001282288"/>
    </source>
</evidence>
<dbReference type="AlphaFoldDB" id="A0AAP6BLM4"/>
<dbReference type="Pfam" id="PF02746">
    <property type="entry name" value="MR_MLE_N"/>
    <property type="match status" value="1"/>
</dbReference>
<dbReference type="SUPFAM" id="SSF54826">
    <property type="entry name" value="Enolase N-terminal domain-like"/>
    <property type="match status" value="1"/>
</dbReference>
<proteinExistence type="predicted"/>
<dbReference type="InterPro" id="IPR029017">
    <property type="entry name" value="Enolase-like_N"/>
</dbReference>
<dbReference type="EMBL" id="JARAWP010000060">
    <property type="protein sequence ID" value="MDX3025927.1"/>
    <property type="molecule type" value="Genomic_DNA"/>
</dbReference>
<dbReference type="SFLD" id="SFLDS00001">
    <property type="entry name" value="Enolase"/>
    <property type="match status" value="1"/>
</dbReference>
<keyword evidence="6" id="KW-0456">Lyase</keyword>
<keyword evidence="4" id="KW-0479">Metal-binding</keyword>
<dbReference type="Gene3D" id="3.20.20.120">
    <property type="entry name" value="Enolase-like C-terminal domain"/>
    <property type="match status" value="1"/>
</dbReference>
<dbReference type="PROSITE" id="PS00909">
    <property type="entry name" value="MR_MLE_2"/>
    <property type="match status" value="1"/>
</dbReference>
<dbReference type="Gene3D" id="3.30.390.10">
    <property type="entry name" value="Enolase-like, N-terminal domain"/>
    <property type="match status" value="1"/>
</dbReference>
<comment type="caution">
    <text evidence="8">The sequence shown here is derived from an EMBL/GenBank/DDBJ whole genome shotgun (WGS) entry which is preliminary data.</text>
</comment>
<evidence type="ECO:0000256" key="3">
    <source>
        <dbReference type="ARBA" id="ARBA00013142"/>
    </source>
</evidence>
<evidence type="ECO:0000313" key="9">
    <source>
        <dbReference type="EMBL" id="MDX3025927.1"/>
    </source>
</evidence>
<dbReference type="CDD" id="cd03324">
    <property type="entry name" value="rTSbeta_L-fuconate_dehydratase"/>
    <property type="match status" value="1"/>
</dbReference>
<dbReference type="InterPro" id="IPR036849">
    <property type="entry name" value="Enolase-like_C_sf"/>
</dbReference>
<evidence type="ECO:0000256" key="6">
    <source>
        <dbReference type="ARBA" id="ARBA00023239"/>
    </source>
</evidence>
<dbReference type="GeneID" id="69808070"/>
<dbReference type="GO" id="GO:0050023">
    <property type="term" value="F:L-fuconate dehydratase activity"/>
    <property type="evidence" value="ECO:0007669"/>
    <property type="project" value="UniProtKB-EC"/>
</dbReference>
<dbReference type="SFLD" id="SFLDG00179">
    <property type="entry name" value="mandelate_racemase"/>
    <property type="match status" value="1"/>
</dbReference>
<dbReference type="EC" id="4.2.1.68" evidence="3"/>
<evidence type="ECO:0000313" key="10">
    <source>
        <dbReference type="Proteomes" id="UP001272987"/>
    </source>
</evidence>
<comment type="catalytic activity">
    <reaction evidence="1">
        <text>L-fuconate = 2-dehydro-3-deoxy-L-fuconate + H2O</text>
        <dbReference type="Rhea" id="RHEA:22772"/>
        <dbReference type="ChEBI" id="CHEBI:15377"/>
        <dbReference type="ChEBI" id="CHEBI:21291"/>
        <dbReference type="ChEBI" id="CHEBI:37448"/>
        <dbReference type="EC" id="4.2.1.68"/>
    </reaction>
</comment>
<keyword evidence="10" id="KW-1185">Reference proteome</keyword>
<dbReference type="SUPFAM" id="SSF51604">
    <property type="entry name" value="Enolase C-terminal domain-like"/>
    <property type="match status" value="1"/>
</dbReference>
<dbReference type="PANTHER" id="PTHR13794">
    <property type="entry name" value="ENOLASE SUPERFAMILY, MANDELATE RACEMASE"/>
    <property type="match status" value="1"/>
</dbReference>
<accession>A0AAP6BLM4</accession>
<comment type="cofactor">
    <cofactor evidence="2">
        <name>Mg(2+)</name>
        <dbReference type="ChEBI" id="CHEBI:18420"/>
    </cofactor>
</comment>
<reference evidence="8 10" key="1">
    <citation type="journal article" date="2023" name="Microb. Genom.">
        <title>Mesoterricola silvestris gen. nov., sp. nov., Mesoterricola sediminis sp. nov., Geothrix oryzae sp. nov., Geothrix edaphica sp. nov., Geothrix rubra sp. nov., and Geothrix limicola sp. nov., six novel members of Acidobacteriota isolated from soils.</title>
        <authorList>
            <person name="Weisberg A.J."/>
            <person name="Pearce E."/>
            <person name="Kramer C.G."/>
            <person name="Chang J.H."/>
            <person name="Clarke C.R."/>
        </authorList>
    </citation>
    <scope>NUCLEOTIDE SEQUENCE</scope>
    <source>
        <strain evidence="9 10">NB05-1H</strain>
        <strain evidence="8">NRRL_B-16521</strain>
    </source>
</reference>
<dbReference type="InterPro" id="IPR013342">
    <property type="entry name" value="Mandelate_racemase_C"/>
</dbReference>
<dbReference type="EMBL" id="JARAWC010000076">
    <property type="protein sequence ID" value="MDX2966976.1"/>
    <property type="molecule type" value="Genomic_DNA"/>
</dbReference>
<dbReference type="GO" id="GO:0009063">
    <property type="term" value="P:amino acid catabolic process"/>
    <property type="evidence" value="ECO:0007669"/>
    <property type="project" value="InterPro"/>
</dbReference>
<dbReference type="Proteomes" id="UP001272987">
    <property type="component" value="Unassembled WGS sequence"/>
</dbReference>
<gene>
    <name evidence="8" type="ORF">PV399_45870</name>
    <name evidence="9" type="ORF">PV666_49955</name>
</gene>
<name>A0AAP6BLM4_9ACTN</name>
<dbReference type="GO" id="GO:0000287">
    <property type="term" value="F:magnesium ion binding"/>
    <property type="evidence" value="ECO:0007669"/>
    <property type="project" value="TreeGrafter"/>
</dbReference>
<feature type="domain" description="Mandelate racemase/muconate lactonizing enzyme C-terminal" evidence="7">
    <location>
        <begin position="200"/>
        <end position="296"/>
    </location>
</feature>
<dbReference type="GO" id="GO:0016052">
    <property type="term" value="P:carbohydrate catabolic process"/>
    <property type="evidence" value="ECO:0007669"/>
    <property type="project" value="InterPro"/>
</dbReference>
<evidence type="ECO:0000313" key="8">
    <source>
        <dbReference type="EMBL" id="MDX2966976.1"/>
    </source>
</evidence>
<dbReference type="SFLD" id="SFLDF00111">
    <property type="entry name" value="L-fuconate_dehydratase"/>
    <property type="match status" value="1"/>
</dbReference>
<dbReference type="InterPro" id="IPR018110">
    <property type="entry name" value="Mandel_Rmase/mucon_lact_enz_CS"/>
</dbReference>
<dbReference type="RefSeq" id="WP_010357210.1">
    <property type="nucleotide sequence ID" value="NZ_BCML01000121.1"/>
</dbReference>
<sequence>MSPRITAVDTHDIRFPTSRELDGSDAMNPDPDYSAAYVVLRTDAGDGHEGHGFTFTIGRGNEVQVAAIDALRAHVVGRDVAEVCADPGSVSRALIGDSQLRWLGPEKGVMHMAIGAVVNAVWDLAAKRAAKPLWQLLADAEPEWLVAQIDFRYLTDALTPAEALDLLRRGKEGAEERRTRLLERGYPAYTTSAGWLGYGDEKLARLAAEAVADGFTQIKLKVGADLDDDVRRCRVARDVVGPGIRIAVDANQRWDVEEAIRWTNALAPFDPYWIEEPTSPDDILGHAAVRRGVAPVKVATGEHVQNRIVFKQLLQAGSLDVLQLDAARVGGVNENLAILLLAAKFGVPVCPHAGGVGLCELVQHLSMFDFVALSGTTDDRVIEYVDHLHAHFLDPVVIREGHYMAPTTPGFSAAMRPESLARYRFPDGAFWLADLKENEAA</sequence>
<protein>
    <recommendedName>
        <fullName evidence="3">L-fuconate dehydratase</fullName>
        <ecNumber evidence="3">4.2.1.68</ecNumber>
    </recommendedName>
</protein>
<dbReference type="Proteomes" id="UP001282288">
    <property type="component" value="Unassembled WGS sequence"/>
</dbReference>
<dbReference type="FunFam" id="3.20.20.120:FF:000007">
    <property type="entry name" value="Mitochondrial enolase superfamily member 1"/>
    <property type="match status" value="1"/>
</dbReference>
<dbReference type="SMART" id="SM00922">
    <property type="entry name" value="MR_MLE"/>
    <property type="match status" value="1"/>
</dbReference>
<evidence type="ECO:0000256" key="5">
    <source>
        <dbReference type="ARBA" id="ARBA00022842"/>
    </source>
</evidence>
<evidence type="ECO:0000256" key="4">
    <source>
        <dbReference type="ARBA" id="ARBA00022723"/>
    </source>
</evidence>
<dbReference type="InterPro" id="IPR029065">
    <property type="entry name" value="Enolase_C-like"/>
</dbReference>
<organism evidence="8 11">
    <name type="scientific">Streptomyces acidiscabies</name>
    <dbReference type="NCBI Taxonomy" id="42234"/>
    <lineage>
        <taxon>Bacteria</taxon>
        <taxon>Bacillati</taxon>
        <taxon>Actinomycetota</taxon>
        <taxon>Actinomycetes</taxon>
        <taxon>Kitasatosporales</taxon>
        <taxon>Streptomycetaceae</taxon>
        <taxon>Streptomyces</taxon>
    </lineage>
</organism>
<dbReference type="PANTHER" id="PTHR13794:SF58">
    <property type="entry name" value="MITOCHONDRIAL ENOLASE SUPERFAMILY MEMBER 1"/>
    <property type="match status" value="1"/>
</dbReference>
<keyword evidence="5" id="KW-0460">Magnesium</keyword>
<dbReference type="InterPro" id="IPR013341">
    <property type="entry name" value="Mandelate_racemase_N_dom"/>
</dbReference>
<evidence type="ECO:0000256" key="2">
    <source>
        <dbReference type="ARBA" id="ARBA00001946"/>
    </source>
</evidence>
<evidence type="ECO:0000256" key="1">
    <source>
        <dbReference type="ARBA" id="ARBA00001737"/>
    </source>
</evidence>